<feature type="domain" description="Helicase ATP-binding" evidence="6">
    <location>
        <begin position="30"/>
        <end position="194"/>
    </location>
</feature>
<evidence type="ECO:0000259" key="6">
    <source>
        <dbReference type="PROSITE" id="PS51192"/>
    </source>
</evidence>
<proteinExistence type="predicted"/>
<dbReference type="PROSITE" id="PS51194">
    <property type="entry name" value="HELICASE_CTER"/>
    <property type="match status" value="1"/>
</dbReference>
<keyword evidence="1" id="KW-0547">Nucleotide-binding</keyword>
<keyword evidence="9" id="KW-1185">Reference proteome</keyword>
<accession>A0ABQ6VMF5</accession>
<evidence type="ECO:0000256" key="3">
    <source>
        <dbReference type="ARBA" id="ARBA00022806"/>
    </source>
</evidence>
<evidence type="ECO:0000256" key="4">
    <source>
        <dbReference type="ARBA" id="ARBA00022840"/>
    </source>
</evidence>
<dbReference type="Pfam" id="PF08482">
    <property type="entry name" value="HrpB_C"/>
    <property type="match status" value="1"/>
</dbReference>
<dbReference type="InterPro" id="IPR013689">
    <property type="entry name" value="RNA_helicase_ATP-dep_HrpB_C"/>
</dbReference>
<dbReference type="InterPro" id="IPR001650">
    <property type="entry name" value="Helicase_C-like"/>
</dbReference>
<dbReference type="Gene3D" id="3.40.50.300">
    <property type="entry name" value="P-loop containing nucleotide triphosphate hydrolases"/>
    <property type="match status" value="2"/>
</dbReference>
<dbReference type="InterPro" id="IPR027417">
    <property type="entry name" value="P-loop_NTPase"/>
</dbReference>
<feature type="region of interest" description="Disordered" evidence="5">
    <location>
        <begin position="432"/>
        <end position="474"/>
    </location>
</feature>
<name>A0ABQ6VMF5_9CORY</name>
<dbReference type="SMART" id="SM00847">
    <property type="entry name" value="HA2"/>
    <property type="match status" value="1"/>
</dbReference>
<evidence type="ECO:0000313" key="8">
    <source>
        <dbReference type="EMBL" id="KAB3523636.1"/>
    </source>
</evidence>
<feature type="domain" description="Helicase C-terminal" evidence="7">
    <location>
        <begin position="227"/>
        <end position="393"/>
    </location>
</feature>
<feature type="compositionally biased region" description="Polar residues" evidence="5">
    <location>
        <begin position="564"/>
        <end position="577"/>
    </location>
</feature>
<protein>
    <submittedName>
        <fullName evidence="8">ATP-dependent RNA helicase</fullName>
    </submittedName>
</protein>
<dbReference type="InterPro" id="IPR007502">
    <property type="entry name" value="Helicase-assoc_dom"/>
</dbReference>
<dbReference type="InterPro" id="IPR002464">
    <property type="entry name" value="DNA/RNA_helicase_DEAH_CS"/>
</dbReference>
<evidence type="ECO:0000259" key="7">
    <source>
        <dbReference type="PROSITE" id="PS51194"/>
    </source>
</evidence>
<evidence type="ECO:0000256" key="5">
    <source>
        <dbReference type="SAM" id="MobiDB-lite"/>
    </source>
</evidence>
<dbReference type="PANTHER" id="PTHR43519">
    <property type="entry name" value="ATP-DEPENDENT RNA HELICASE HRPB"/>
    <property type="match status" value="1"/>
</dbReference>
<dbReference type="PANTHER" id="PTHR43519:SF1">
    <property type="entry name" value="ATP-DEPENDENT RNA HELICASE HRPB"/>
    <property type="match status" value="1"/>
</dbReference>
<dbReference type="InterPro" id="IPR011545">
    <property type="entry name" value="DEAD/DEAH_box_helicase_dom"/>
</dbReference>
<evidence type="ECO:0000313" key="9">
    <source>
        <dbReference type="Proteomes" id="UP000436181"/>
    </source>
</evidence>
<dbReference type="PROSITE" id="PS51192">
    <property type="entry name" value="HELICASE_ATP_BIND_1"/>
    <property type="match status" value="1"/>
</dbReference>
<comment type="caution">
    <text evidence="8">The sequence shown here is derived from an EMBL/GenBank/DDBJ whole genome shotgun (WGS) entry which is preliminary data.</text>
</comment>
<dbReference type="InterPro" id="IPR014001">
    <property type="entry name" value="Helicase_ATP-bd"/>
</dbReference>
<dbReference type="EMBL" id="WBZJ01000001">
    <property type="protein sequence ID" value="KAB3523636.1"/>
    <property type="molecule type" value="Genomic_DNA"/>
</dbReference>
<evidence type="ECO:0000256" key="2">
    <source>
        <dbReference type="ARBA" id="ARBA00022801"/>
    </source>
</evidence>
<dbReference type="SMART" id="SM00490">
    <property type="entry name" value="HELICc"/>
    <property type="match status" value="1"/>
</dbReference>
<organism evidence="8 9">
    <name type="scientific">Corynebacterium zhongnanshanii</name>
    <dbReference type="NCBI Taxonomy" id="2768834"/>
    <lineage>
        <taxon>Bacteria</taxon>
        <taxon>Bacillati</taxon>
        <taxon>Actinomycetota</taxon>
        <taxon>Actinomycetes</taxon>
        <taxon>Mycobacteriales</taxon>
        <taxon>Corynebacteriaceae</taxon>
        <taxon>Corynebacterium</taxon>
    </lineage>
</organism>
<dbReference type="CDD" id="cd18791">
    <property type="entry name" value="SF2_C_RHA"/>
    <property type="match status" value="1"/>
</dbReference>
<dbReference type="GO" id="GO:0004386">
    <property type="term" value="F:helicase activity"/>
    <property type="evidence" value="ECO:0007669"/>
    <property type="project" value="UniProtKB-KW"/>
</dbReference>
<evidence type="ECO:0000256" key="1">
    <source>
        <dbReference type="ARBA" id="ARBA00022741"/>
    </source>
</evidence>
<dbReference type="Proteomes" id="UP000436181">
    <property type="component" value="Unassembled WGS sequence"/>
</dbReference>
<sequence>MPFTSTDSAPFDLESIGAGLPVLQSLGELWDILDNSTTAVIQAPPGTGKTTLIPPAVSHWLHANHIDGTVIVTAPRRVAVRAAARRLGHLSGPSTLGTHVGYSIKGEHTPGDLVEFVTPGVLLRRLLADPSLDGVAAVIIDEVHERQLDTDLVLAMCIELTQLREDFRLLAMSATLNSHAFASLLATGTTRSTSPILSTPAVTHPLDITYQPHPGRAECTREFLHFLADHAIQAVEQHHRQHSALVFVPGQREIDIVARRIEEHSTIEVRRLHGGLASEEQDNALRKTRNARIIVSTSIAESSLTVPGVRIVVDSGLSRVPRRDNTRQMTGLVTLGCAQSTADQRAGRAGREGPGTVIRAYSAADYSNAAPDITAEILTSDLSDAALVMLSWGAGADFPLPDAPADAAMTDAIATLTSLGAVEGAEVAPGRVSAGSGVGGVGRGSAADGHGAAGGSGAGSAKPPASPGGAAPALARAGGAMEKLHELRITDLGRALALLPVDPRLGRALLMCGPAAADVVASLADSPRGDLGQLAAGATRHANRRKAHAKEARRLRAMLASLNANSPAETQSASPSNERPDGSHGSHAASSHTDETSASHAGATYSPQSGEFWGEREPGVVTALAYPQRIARRVGTTDEYLLAQGTRATLPADLGLSGAPWLAIADVSRSRARTHSASATIRAAARLSERDALRILPVRETLEATVEGGALRGRKIRAAGAIELSSTPCAVPKDDAVDALAHHIRQHGLTDFPMFELSAKARQLRDRVNFLHAQLGAPWPDLGKDFSTLEPLEWLGPELEAIAGGSRAAVDMHAVLQRVLPWPEALELDSLAPANVEVPSGSHPAVDYSTGRPVVKVKLQECFGLAESPEYAGIKVQFHLLSPAGRPLAVTDDLASFWSGPYSGVRADMRGHYPKHPWPEDPWSAVATSKTKKRL</sequence>
<feature type="compositionally biased region" description="Low complexity" evidence="5">
    <location>
        <begin position="459"/>
        <end position="474"/>
    </location>
</feature>
<dbReference type="SUPFAM" id="SSF52540">
    <property type="entry name" value="P-loop containing nucleoside triphosphate hydrolases"/>
    <property type="match status" value="1"/>
</dbReference>
<dbReference type="Pfam" id="PF00271">
    <property type="entry name" value="Helicase_C"/>
    <property type="match status" value="1"/>
</dbReference>
<feature type="region of interest" description="Disordered" evidence="5">
    <location>
        <begin position="564"/>
        <end position="612"/>
    </location>
</feature>
<gene>
    <name evidence="8" type="ORF">F8377_02895</name>
</gene>
<reference evidence="8 9" key="1">
    <citation type="submission" date="2019-10" db="EMBL/GenBank/DDBJ databases">
        <title>Corynebacterium sp novel species isolated from the respiratory tract of Marmot.</title>
        <authorList>
            <person name="Zhang G."/>
        </authorList>
    </citation>
    <scope>NUCLEOTIDE SEQUENCE [LARGE SCALE GENOMIC DNA]</scope>
    <source>
        <strain evidence="8 9">336</strain>
    </source>
</reference>
<keyword evidence="4" id="KW-0067">ATP-binding</keyword>
<keyword evidence="3 8" id="KW-0347">Helicase</keyword>
<dbReference type="PROSITE" id="PS00690">
    <property type="entry name" value="DEAH_ATP_HELICASE"/>
    <property type="match status" value="1"/>
</dbReference>
<keyword evidence="2" id="KW-0378">Hydrolase</keyword>
<dbReference type="Pfam" id="PF00270">
    <property type="entry name" value="DEAD"/>
    <property type="match status" value="1"/>
</dbReference>
<dbReference type="SMART" id="SM00487">
    <property type="entry name" value="DEXDc"/>
    <property type="match status" value="1"/>
</dbReference>